<evidence type="ECO:0000313" key="3">
    <source>
        <dbReference type="Proteomes" id="UP000094828"/>
    </source>
</evidence>
<name>A0A1C3EFY3_9PLAN</name>
<dbReference type="Proteomes" id="UP000094828">
    <property type="component" value="Unassembled WGS sequence"/>
</dbReference>
<accession>A0A1C3EFY3</accession>
<feature type="region of interest" description="Disordered" evidence="1">
    <location>
        <begin position="119"/>
        <end position="158"/>
    </location>
</feature>
<reference evidence="2 3" key="1">
    <citation type="submission" date="2016-05" db="EMBL/GenBank/DDBJ databases">
        <title>Genomic and physiological characterization of Planctopirus sp. isolated from fresh water lake.</title>
        <authorList>
            <person name="Subhash Y."/>
            <person name="Ramana C."/>
        </authorList>
    </citation>
    <scope>NUCLEOTIDE SEQUENCE [LARGE SCALE GENOMIC DNA]</scope>
    <source>
        <strain evidence="2 3">JC280</strain>
    </source>
</reference>
<dbReference type="AlphaFoldDB" id="A0A1C3EFY3"/>
<evidence type="ECO:0000256" key="1">
    <source>
        <dbReference type="SAM" id="MobiDB-lite"/>
    </source>
</evidence>
<keyword evidence="3" id="KW-1185">Reference proteome</keyword>
<comment type="caution">
    <text evidence="2">The sequence shown here is derived from an EMBL/GenBank/DDBJ whole genome shotgun (WGS) entry which is preliminary data.</text>
</comment>
<feature type="compositionally biased region" description="Low complexity" evidence="1">
    <location>
        <begin position="121"/>
        <end position="139"/>
    </location>
</feature>
<organism evidence="2 3">
    <name type="scientific">Planctopirus hydrillae</name>
    <dbReference type="NCBI Taxonomy" id="1841610"/>
    <lineage>
        <taxon>Bacteria</taxon>
        <taxon>Pseudomonadati</taxon>
        <taxon>Planctomycetota</taxon>
        <taxon>Planctomycetia</taxon>
        <taxon>Planctomycetales</taxon>
        <taxon>Planctomycetaceae</taxon>
        <taxon>Planctopirus</taxon>
    </lineage>
</organism>
<proteinExistence type="predicted"/>
<dbReference type="EMBL" id="LYDR01000071">
    <property type="protein sequence ID" value="ODA32130.1"/>
    <property type="molecule type" value="Genomic_DNA"/>
</dbReference>
<evidence type="ECO:0000313" key="2">
    <source>
        <dbReference type="EMBL" id="ODA32130.1"/>
    </source>
</evidence>
<gene>
    <name evidence="2" type="ORF">A6X21_21705</name>
</gene>
<sequence length="158" mass="16382">MVLKTGASPSVQMGFANGSANTVRQQTLTSPNGRELTFDDGISSHMNDVLSRISLIIDDDSTHLLDYDQLGLVSSSSRPASNRTNGTHWSIPATIAIGAIFTLASIDLAGKKTPGCKTYRPLTISPASSAATTEPAVASGGRPSRHRQAGDGSAAASR</sequence>
<protein>
    <submittedName>
        <fullName evidence="2">Uncharacterized protein</fullName>
    </submittedName>
</protein>